<sequence>MHSRSHYHPREICCFWLQNMWSRKNSLEDPLMVFGTSKRSYYLKKRSSAEKEETTVFFESSTENF</sequence>
<dbReference type="AlphaFoldDB" id="A0A0L9UE14"/>
<proteinExistence type="predicted"/>
<reference evidence="2" key="1">
    <citation type="journal article" date="2015" name="Proc. Natl. Acad. Sci. U.S.A.">
        <title>Genome sequencing of adzuki bean (Vigna angularis) provides insight into high starch and low fat accumulation and domestication.</title>
        <authorList>
            <person name="Yang K."/>
            <person name="Tian Z."/>
            <person name="Chen C."/>
            <person name="Luo L."/>
            <person name="Zhao B."/>
            <person name="Wang Z."/>
            <person name="Yu L."/>
            <person name="Li Y."/>
            <person name="Sun Y."/>
            <person name="Li W."/>
            <person name="Chen Y."/>
            <person name="Li Y."/>
            <person name="Zhang Y."/>
            <person name="Ai D."/>
            <person name="Zhao J."/>
            <person name="Shang C."/>
            <person name="Ma Y."/>
            <person name="Wu B."/>
            <person name="Wang M."/>
            <person name="Gao L."/>
            <person name="Sun D."/>
            <person name="Zhang P."/>
            <person name="Guo F."/>
            <person name="Wang W."/>
            <person name="Li Y."/>
            <person name="Wang J."/>
            <person name="Varshney R.K."/>
            <person name="Wang J."/>
            <person name="Ling H.Q."/>
            <person name="Wan P."/>
        </authorList>
    </citation>
    <scope>NUCLEOTIDE SEQUENCE</scope>
    <source>
        <strain evidence="2">cv. Jingnong 6</strain>
    </source>
</reference>
<accession>A0A0L9UE14</accession>
<evidence type="ECO:0000313" key="2">
    <source>
        <dbReference type="Proteomes" id="UP000053144"/>
    </source>
</evidence>
<dbReference type="Gramene" id="KOM40784">
    <property type="protein sequence ID" value="KOM40784"/>
    <property type="gene ID" value="LR48_Vigan04g098200"/>
</dbReference>
<dbReference type="Proteomes" id="UP000053144">
    <property type="component" value="Chromosome 4"/>
</dbReference>
<gene>
    <name evidence="1" type="ORF">LR48_Vigan04g098200</name>
</gene>
<dbReference type="EMBL" id="CM003374">
    <property type="protein sequence ID" value="KOM40784.1"/>
    <property type="molecule type" value="Genomic_DNA"/>
</dbReference>
<evidence type="ECO:0000313" key="1">
    <source>
        <dbReference type="EMBL" id="KOM40784.1"/>
    </source>
</evidence>
<organism evidence="1 2">
    <name type="scientific">Phaseolus angularis</name>
    <name type="common">Azuki bean</name>
    <name type="synonym">Vigna angularis</name>
    <dbReference type="NCBI Taxonomy" id="3914"/>
    <lineage>
        <taxon>Eukaryota</taxon>
        <taxon>Viridiplantae</taxon>
        <taxon>Streptophyta</taxon>
        <taxon>Embryophyta</taxon>
        <taxon>Tracheophyta</taxon>
        <taxon>Spermatophyta</taxon>
        <taxon>Magnoliopsida</taxon>
        <taxon>eudicotyledons</taxon>
        <taxon>Gunneridae</taxon>
        <taxon>Pentapetalae</taxon>
        <taxon>rosids</taxon>
        <taxon>fabids</taxon>
        <taxon>Fabales</taxon>
        <taxon>Fabaceae</taxon>
        <taxon>Papilionoideae</taxon>
        <taxon>50 kb inversion clade</taxon>
        <taxon>NPAAA clade</taxon>
        <taxon>indigoferoid/millettioid clade</taxon>
        <taxon>Phaseoleae</taxon>
        <taxon>Vigna</taxon>
    </lineage>
</organism>
<protein>
    <submittedName>
        <fullName evidence="1">Uncharacterized protein</fullName>
    </submittedName>
</protein>
<name>A0A0L9UE14_PHAAN</name>